<proteinExistence type="predicted"/>
<dbReference type="EMBL" id="MTKS01000003">
    <property type="protein sequence ID" value="RWX52512.1"/>
    <property type="molecule type" value="Genomic_DNA"/>
</dbReference>
<feature type="non-terminal residue" evidence="1">
    <location>
        <position position="1"/>
    </location>
</feature>
<comment type="caution">
    <text evidence="1">The sequence shown here is derived from an EMBL/GenBank/DDBJ whole genome shotgun (WGS) entry which is preliminary data.</text>
</comment>
<evidence type="ECO:0000313" key="1">
    <source>
        <dbReference type="EMBL" id="RWX52512.1"/>
    </source>
</evidence>
<accession>A0A444JHH0</accession>
<evidence type="ECO:0008006" key="3">
    <source>
        <dbReference type="Google" id="ProtNLM"/>
    </source>
</evidence>
<sequence>NNRPMNKVIPFSEFQSHGRGRMPIRAAMRAKQNAERCMQTQWHGRQSGMIPQECTDQQRITGYHVQDFQNTLEREICQSLKPLPCDRGAADIRYSIFAVTDGDPGCGTRMSPVSRTLLESGVLAQCKCRERRRMTAPQQVSPAQGTVFHHLPRRTLVAWQPVPRARSYVVEIKYNGGLWTTLNTTGEATFVTFDFPGAGQGEWRVMAQGRRGMNGPASPWSSFQYQR</sequence>
<evidence type="ECO:0000313" key="2">
    <source>
        <dbReference type="Proteomes" id="UP000288892"/>
    </source>
</evidence>
<dbReference type="InterPro" id="IPR036116">
    <property type="entry name" value="FN3_sf"/>
</dbReference>
<reference evidence="1 2" key="1">
    <citation type="submission" date="2017-01" db="EMBL/GenBank/DDBJ databases">
        <title>The cable genome- insights into the physiology and evolution of filamentous bacteria capable of sulfide oxidation via long distance electron transfer.</title>
        <authorList>
            <person name="Schreiber L."/>
            <person name="Bjerg J.T."/>
            <person name="Boggild A."/>
            <person name="Van De Vossenberg J."/>
            <person name="Meysman F."/>
            <person name="Nielsen L.P."/>
            <person name="Schramm A."/>
            <person name="Kjeldsen K.U."/>
        </authorList>
    </citation>
    <scope>NUCLEOTIDE SEQUENCE [LARGE SCALE GENOMIC DNA]</scope>
    <source>
        <strain evidence="1">A5</strain>
    </source>
</reference>
<keyword evidence="2" id="KW-1185">Reference proteome</keyword>
<dbReference type="SUPFAM" id="SSF49265">
    <property type="entry name" value="Fibronectin type III"/>
    <property type="match status" value="1"/>
</dbReference>
<dbReference type="Proteomes" id="UP000288892">
    <property type="component" value="Unassembled WGS sequence"/>
</dbReference>
<gene>
    <name evidence="1" type="ORF">VU01_10031</name>
</gene>
<organism evidence="1 2">
    <name type="scientific">Candidatus Electrothrix marina</name>
    <dbReference type="NCBI Taxonomy" id="1859130"/>
    <lineage>
        <taxon>Bacteria</taxon>
        <taxon>Pseudomonadati</taxon>
        <taxon>Thermodesulfobacteriota</taxon>
        <taxon>Desulfobulbia</taxon>
        <taxon>Desulfobulbales</taxon>
        <taxon>Desulfobulbaceae</taxon>
        <taxon>Candidatus Electrothrix</taxon>
    </lineage>
</organism>
<dbReference type="AlphaFoldDB" id="A0A444JHH0"/>
<protein>
    <recommendedName>
        <fullName evidence="3">Fibronectin type-III domain-containing protein</fullName>
    </recommendedName>
</protein>
<name>A0A444JHH0_9BACT</name>